<dbReference type="Proteomes" id="UP001319200">
    <property type="component" value="Unassembled WGS sequence"/>
</dbReference>
<protein>
    <submittedName>
        <fullName evidence="1">Uncharacterized protein</fullName>
    </submittedName>
</protein>
<evidence type="ECO:0000313" key="2">
    <source>
        <dbReference type="Proteomes" id="UP001319200"/>
    </source>
</evidence>
<name>A0AAP2GI26_9BACT</name>
<organism evidence="1 2">
    <name type="scientific">Chryseosolibacter histidini</name>
    <dbReference type="NCBI Taxonomy" id="2782349"/>
    <lineage>
        <taxon>Bacteria</taxon>
        <taxon>Pseudomonadati</taxon>
        <taxon>Bacteroidota</taxon>
        <taxon>Cytophagia</taxon>
        <taxon>Cytophagales</taxon>
        <taxon>Chryseotaleaceae</taxon>
        <taxon>Chryseosolibacter</taxon>
    </lineage>
</organism>
<gene>
    <name evidence="1" type="ORF">KK083_07265</name>
</gene>
<accession>A0AAP2GI26</accession>
<evidence type="ECO:0000313" key="1">
    <source>
        <dbReference type="EMBL" id="MBT1696666.1"/>
    </source>
</evidence>
<dbReference type="AlphaFoldDB" id="A0AAP2GI26"/>
<comment type="caution">
    <text evidence="1">The sequence shown here is derived from an EMBL/GenBank/DDBJ whole genome shotgun (WGS) entry which is preliminary data.</text>
</comment>
<sequence length="202" mass="22632">MGLIDLFKKSKKRSATTDNGVLGPTYLDGFTEQISEPEDLQKHEWRRKLRTASGQTKFRIRYFGQLHTHHRNLIVGTEEAPSLVVAVDPASAQEIILFDGCKHGYNAMFCEQYSAEQKSRVAGTFYKDPNGNDTFEITLSTYNGIDYDDEFADKVDADGYITLIDGTRMDFGTVKRNGFDTLQISGLTEAGKVIEIVSEELA</sequence>
<reference evidence="1 2" key="1">
    <citation type="submission" date="2021-05" db="EMBL/GenBank/DDBJ databases">
        <title>A Polyphasic approach of four new species of the genus Ohtaekwangia: Ohtaekwangia histidinii sp. nov., Ohtaekwangia cretensis sp. nov., Ohtaekwangia indiensis sp. nov., Ohtaekwangia reichenbachii sp. nov. from diverse environment.</title>
        <authorList>
            <person name="Octaviana S."/>
        </authorList>
    </citation>
    <scope>NUCLEOTIDE SEQUENCE [LARGE SCALE GENOMIC DNA]</scope>
    <source>
        <strain evidence="1 2">PWU4</strain>
    </source>
</reference>
<dbReference type="RefSeq" id="WP_254161996.1">
    <property type="nucleotide sequence ID" value="NZ_JAHESF010000005.1"/>
</dbReference>
<proteinExistence type="predicted"/>
<dbReference type="EMBL" id="JAHESF010000005">
    <property type="protein sequence ID" value="MBT1696666.1"/>
    <property type="molecule type" value="Genomic_DNA"/>
</dbReference>
<keyword evidence="2" id="KW-1185">Reference proteome</keyword>